<keyword evidence="9 12" id="KW-0862">Zinc</keyword>
<dbReference type="PATRIC" id="fig|989403.3.peg.821"/>
<dbReference type="InterPro" id="IPR015870">
    <property type="entry name" value="UDP-acyl_N-AcGlcN_deAcase_N"/>
</dbReference>
<dbReference type="EMBL" id="LMCB01000004">
    <property type="protein sequence ID" value="KZL21480.1"/>
    <property type="molecule type" value="Genomic_DNA"/>
</dbReference>
<dbReference type="PANTHER" id="PTHR33694">
    <property type="entry name" value="UDP-3-O-ACYL-N-ACETYLGLUCOSAMINE DEACETYLASE 1, MITOCHONDRIAL-RELATED"/>
    <property type="match status" value="1"/>
</dbReference>
<reference evidence="13 14" key="1">
    <citation type="journal article" date="2016" name="Front. Microbiol.">
        <title>Comparative Genomic Analysis Reveals a Diverse Repertoire of Genes Involved in Prokaryote-Eukaryote Interactions within the Pseudovibrio Genus.</title>
        <authorList>
            <person name="Romano S."/>
            <person name="Fernandez-Guerra A."/>
            <person name="Reen F.J."/>
            <person name="Glockner F.O."/>
            <person name="Crowley S.P."/>
            <person name="O'Sullivan O."/>
            <person name="Cotter P.D."/>
            <person name="Adams C."/>
            <person name="Dobson A.D."/>
            <person name="O'Gara F."/>
        </authorList>
    </citation>
    <scope>NUCLEOTIDE SEQUENCE [LARGE SCALE GENOMIC DNA]</scope>
    <source>
        <strain evidence="13 14">Ad2</strain>
    </source>
</reference>
<comment type="pathway">
    <text evidence="3 12">Glycolipid biosynthesis; lipid IV(A) biosynthesis; lipid IV(A) from (3R)-3-hydroxytetradecanoyl-[acyl-carrier-protein] and UDP-N-acetyl-alpha-D-glucosamine: step 2/6.</text>
</comment>
<evidence type="ECO:0000256" key="1">
    <source>
        <dbReference type="ARBA" id="ARBA00001947"/>
    </source>
</evidence>
<evidence type="ECO:0000256" key="4">
    <source>
        <dbReference type="ARBA" id="ARBA00012745"/>
    </source>
</evidence>
<dbReference type="GO" id="GO:0016020">
    <property type="term" value="C:membrane"/>
    <property type="evidence" value="ECO:0007669"/>
    <property type="project" value="GOC"/>
</dbReference>
<sequence>MYQERNYKGWKHMGMRVERQTTLADSVTLNGIGVHSGGPASITLHPADANSGIVFHRSTKTGYVETKANWQQVSATSLCTVLGDPHESGISTVEHLMAALRGMGVDNVTAYIDGPEMPIMDGSSEAFVEAIDRVGLKSLGAKRRYIRIKEKVRYVSGDQWCELNPFDGTRFDITIDFDHAKIGRQQLSFDLTPDYFRENISRARTFGSVQDVEKLWKLGFAMGSSLENSIALDGERVLNPEGTRWSDEFVRHKSLDAIGDLSLAGLPILGEYRSYKGGHRMNHCILVELFKRPEAFEIVEADAALEERHSREKGHAELIGGLQVAAFGPDVS</sequence>
<evidence type="ECO:0000256" key="6">
    <source>
        <dbReference type="ARBA" id="ARBA00022556"/>
    </source>
</evidence>
<dbReference type="UniPathway" id="UPA00359">
    <property type="reaction ID" value="UER00478"/>
</dbReference>
<comment type="function">
    <text evidence="2 12">Catalyzes the hydrolysis of UDP-3-O-myristoyl-N-acetylglucosamine to form UDP-3-O-myristoylglucosamine and acetate, the committed step in lipid A biosynthesis.</text>
</comment>
<organism evidence="13 14">
    <name type="scientific">Pseudovibrio axinellae</name>
    <dbReference type="NCBI Taxonomy" id="989403"/>
    <lineage>
        <taxon>Bacteria</taxon>
        <taxon>Pseudomonadati</taxon>
        <taxon>Pseudomonadota</taxon>
        <taxon>Alphaproteobacteria</taxon>
        <taxon>Hyphomicrobiales</taxon>
        <taxon>Stappiaceae</taxon>
        <taxon>Pseudovibrio</taxon>
    </lineage>
</organism>
<comment type="caution">
    <text evidence="13">The sequence shown here is derived from an EMBL/GenBank/DDBJ whole genome shotgun (WGS) entry which is preliminary data.</text>
</comment>
<keyword evidence="8 12" id="KW-0378">Hydrolase</keyword>
<evidence type="ECO:0000256" key="12">
    <source>
        <dbReference type="HAMAP-Rule" id="MF_00388"/>
    </source>
</evidence>
<accession>A0A166ARZ4</accession>
<name>A0A166ARZ4_9HYPH</name>
<dbReference type="Pfam" id="PF03331">
    <property type="entry name" value="LpxC"/>
    <property type="match status" value="1"/>
</dbReference>
<dbReference type="InterPro" id="IPR011334">
    <property type="entry name" value="UDP-acyl_GlcNac_deAcase_C"/>
</dbReference>
<dbReference type="Proteomes" id="UP000076577">
    <property type="component" value="Unassembled WGS sequence"/>
</dbReference>
<dbReference type="STRING" id="989403.SAMN05421798_10647"/>
<evidence type="ECO:0000256" key="8">
    <source>
        <dbReference type="ARBA" id="ARBA00022801"/>
    </source>
</evidence>
<feature type="binding site" evidence="12">
    <location>
        <position position="95"/>
    </location>
    <ligand>
        <name>Zn(2+)</name>
        <dbReference type="ChEBI" id="CHEBI:29105"/>
    </ligand>
</feature>
<evidence type="ECO:0000256" key="9">
    <source>
        <dbReference type="ARBA" id="ARBA00022833"/>
    </source>
</evidence>
<gene>
    <name evidence="12 13" type="primary">lpxC</name>
    <name evidence="13" type="ORF">PsAD2_00775</name>
</gene>
<protein>
    <recommendedName>
        <fullName evidence="4 12">UDP-3-O-acyl-N-acetylglucosamine deacetylase</fullName>
        <shortName evidence="12">UDP-3-O-acyl-GlcNAc deacetylase</shortName>
        <ecNumber evidence="4 12">3.5.1.108</ecNumber>
    </recommendedName>
    <alternativeName>
        <fullName evidence="12">UDP-3-O-[R-3-hydroxymyristoyl]-N-acetylglucosamine deacetylase</fullName>
    </alternativeName>
</protein>
<dbReference type="Gene3D" id="3.30.230.20">
    <property type="entry name" value="lpxc deacetylase, domain 1"/>
    <property type="match status" value="1"/>
</dbReference>
<dbReference type="InterPro" id="IPR020568">
    <property type="entry name" value="Ribosomal_Su5_D2-typ_SF"/>
</dbReference>
<keyword evidence="14" id="KW-1185">Reference proteome</keyword>
<dbReference type="GO" id="GO:0103117">
    <property type="term" value="F:UDP-3-O-acyl-N-acetylglucosamine deacetylase activity"/>
    <property type="evidence" value="ECO:0007669"/>
    <property type="project" value="UniProtKB-UniRule"/>
</dbReference>
<dbReference type="NCBIfam" id="TIGR00325">
    <property type="entry name" value="lpxC"/>
    <property type="match status" value="1"/>
</dbReference>
<comment type="catalytic activity">
    <reaction evidence="11 12">
        <text>a UDP-3-O-[(3R)-3-hydroxyacyl]-N-acetyl-alpha-D-glucosamine + H2O = a UDP-3-O-[(3R)-3-hydroxyacyl]-alpha-D-glucosamine + acetate</text>
        <dbReference type="Rhea" id="RHEA:67816"/>
        <dbReference type="ChEBI" id="CHEBI:15377"/>
        <dbReference type="ChEBI" id="CHEBI:30089"/>
        <dbReference type="ChEBI" id="CHEBI:137740"/>
        <dbReference type="ChEBI" id="CHEBI:173225"/>
        <dbReference type="EC" id="3.5.1.108"/>
    </reaction>
</comment>
<keyword evidence="7 12" id="KW-0479">Metal-binding</keyword>
<comment type="cofactor">
    <cofactor evidence="1 12">
        <name>Zn(2+)</name>
        <dbReference type="ChEBI" id="CHEBI:29105"/>
    </cofactor>
</comment>
<dbReference type="GO" id="GO:0046872">
    <property type="term" value="F:metal ion binding"/>
    <property type="evidence" value="ECO:0007669"/>
    <property type="project" value="UniProtKB-KW"/>
</dbReference>
<evidence type="ECO:0000256" key="10">
    <source>
        <dbReference type="ARBA" id="ARBA00023098"/>
    </source>
</evidence>
<comment type="similarity">
    <text evidence="12">Belongs to the LpxC family.</text>
</comment>
<feature type="active site" description="Proton donor" evidence="12">
    <location>
        <position position="279"/>
    </location>
</feature>
<feature type="binding site" evidence="12">
    <location>
        <position position="256"/>
    </location>
    <ligand>
        <name>Zn(2+)</name>
        <dbReference type="ChEBI" id="CHEBI:29105"/>
    </ligand>
</feature>
<proteinExistence type="inferred from homology"/>
<feature type="binding site" evidence="12">
    <location>
        <position position="252"/>
    </location>
    <ligand>
        <name>Zn(2+)</name>
        <dbReference type="ChEBI" id="CHEBI:29105"/>
    </ligand>
</feature>
<evidence type="ECO:0000313" key="13">
    <source>
        <dbReference type="EMBL" id="KZL21480.1"/>
    </source>
</evidence>
<evidence type="ECO:0000256" key="11">
    <source>
        <dbReference type="ARBA" id="ARBA00024535"/>
    </source>
</evidence>
<dbReference type="SUPFAM" id="SSF54211">
    <property type="entry name" value="Ribosomal protein S5 domain 2-like"/>
    <property type="match status" value="2"/>
</dbReference>
<dbReference type="EC" id="3.5.1.108" evidence="4 12"/>
<dbReference type="InterPro" id="IPR004463">
    <property type="entry name" value="UDP-acyl_GlcNac_deAcase"/>
</dbReference>
<keyword evidence="5 12" id="KW-0444">Lipid biosynthesis</keyword>
<dbReference type="Gene3D" id="3.30.1700.10">
    <property type="entry name" value="lpxc deacetylase, domain 2"/>
    <property type="match status" value="1"/>
</dbReference>
<evidence type="ECO:0000256" key="5">
    <source>
        <dbReference type="ARBA" id="ARBA00022516"/>
    </source>
</evidence>
<keyword evidence="10 12" id="KW-0443">Lipid metabolism</keyword>
<evidence type="ECO:0000256" key="3">
    <source>
        <dbReference type="ARBA" id="ARBA00005002"/>
    </source>
</evidence>
<evidence type="ECO:0000313" key="14">
    <source>
        <dbReference type="Proteomes" id="UP000076577"/>
    </source>
</evidence>
<dbReference type="GO" id="GO:0009245">
    <property type="term" value="P:lipid A biosynthetic process"/>
    <property type="evidence" value="ECO:0007669"/>
    <property type="project" value="UniProtKB-UniRule"/>
</dbReference>
<dbReference type="HAMAP" id="MF_00388">
    <property type="entry name" value="LpxC"/>
    <property type="match status" value="1"/>
</dbReference>
<evidence type="ECO:0000256" key="2">
    <source>
        <dbReference type="ARBA" id="ARBA00002923"/>
    </source>
</evidence>
<evidence type="ECO:0000256" key="7">
    <source>
        <dbReference type="ARBA" id="ARBA00022723"/>
    </source>
</evidence>
<dbReference type="AlphaFoldDB" id="A0A166ARZ4"/>
<keyword evidence="6 12" id="KW-0441">Lipid A biosynthesis</keyword>
<dbReference type="PANTHER" id="PTHR33694:SF1">
    <property type="entry name" value="UDP-3-O-ACYL-N-ACETYLGLUCOSAMINE DEACETYLASE 1, MITOCHONDRIAL-RELATED"/>
    <property type="match status" value="1"/>
</dbReference>